<dbReference type="Proteomes" id="UP000321261">
    <property type="component" value="Unassembled WGS sequence"/>
</dbReference>
<proteinExistence type="predicted"/>
<dbReference type="AlphaFoldDB" id="A0A561SHK5"/>
<protein>
    <recommendedName>
        <fullName evidence="4">Transmembrane protein</fullName>
    </recommendedName>
</protein>
<evidence type="ECO:0000313" key="2">
    <source>
        <dbReference type="EMBL" id="TWF74346.1"/>
    </source>
</evidence>
<dbReference type="EMBL" id="VIWU01000001">
    <property type="protein sequence ID" value="TWF74346.1"/>
    <property type="molecule type" value="Genomic_DNA"/>
</dbReference>
<dbReference type="OrthoDB" id="4773013at2"/>
<keyword evidence="1" id="KW-1133">Transmembrane helix</keyword>
<keyword evidence="1" id="KW-0812">Transmembrane</keyword>
<evidence type="ECO:0000256" key="1">
    <source>
        <dbReference type="SAM" id="Phobius"/>
    </source>
</evidence>
<feature type="transmembrane region" description="Helical" evidence="1">
    <location>
        <begin position="134"/>
        <end position="154"/>
    </location>
</feature>
<evidence type="ECO:0008006" key="4">
    <source>
        <dbReference type="Google" id="ProtNLM"/>
    </source>
</evidence>
<evidence type="ECO:0000313" key="3">
    <source>
        <dbReference type="Proteomes" id="UP000321261"/>
    </source>
</evidence>
<sequence>MTDDGDERKVPDELAALDAELRRAERRAEHRIDPGPSALVVSVAMLVLIGSLMLPWTGSVQGWEVLAGLAPLGLLPPLFAGTSLAFGLVCSALALALRWFGLAWLAAVGCGISVVTGVWAIWSRQVAVPAGATGAGIGLVLAVLAVLVLAGTWVRIATRR</sequence>
<feature type="transmembrane region" description="Helical" evidence="1">
    <location>
        <begin position="102"/>
        <end position="122"/>
    </location>
</feature>
<reference evidence="2 3" key="1">
    <citation type="submission" date="2019-06" db="EMBL/GenBank/DDBJ databases">
        <title>Sequencing the genomes of 1000 actinobacteria strains.</title>
        <authorList>
            <person name="Klenk H.-P."/>
        </authorList>
    </citation>
    <scope>NUCLEOTIDE SEQUENCE [LARGE SCALE GENOMIC DNA]</scope>
    <source>
        <strain evidence="2 3">DSM 45671</strain>
    </source>
</reference>
<accession>A0A561SHK5</accession>
<feature type="transmembrane region" description="Helical" evidence="1">
    <location>
        <begin position="36"/>
        <end position="54"/>
    </location>
</feature>
<organism evidence="2 3">
    <name type="scientific">Pseudonocardia hierapolitana</name>
    <dbReference type="NCBI Taxonomy" id="1128676"/>
    <lineage>
        <taxon>Bacteria</taxon>
        <taxon>Bacillati</taxon>
        <taxon>Actinomycetota</taxon>
        <taxon>Actinomycetes</taxon>
        <taxon>Pseudonocardiales</taxon>
        <taxon>Pseudonocardiaceae</taxon>
        <taxon>Pseudonocardia</taxon>
    </lineage>
</organism>
<dbReference type="RefSeq" id="WP_147253734.1">
    <property type="nucleotide sequence ID" value="NZ_VIWU01000001.1"/>
</dbReference>
<keyword evidence="1" id="KW-0472">Membrane</keyword>
<keyword evidence="3" id="KW-1185">Reference proteome</keyword>
<feature type="transmembrane region" description="Helical" evidence="1">
    <location>
        <begin position="74"/>
        <end position="95"/>
    </location>
</feature>
<gene>
    <name evidence="2" type="ORF">FHX44_11226</name>
</gene>
<comment type="caution">
    <text evidence="2">The sequence shown here is derived from an EMBL/GenBank/DDBJ whole genome shotgun (WGS) entry which is preliminary data.</text>
</comment>
<name>A0A561SHK5_9PSEU</name>